<keyword evidence="2" id="KW-1185">Reference proteome</keyword>
<dbReference type="RefSeq" id="WP_006100930.1">
    <property type="nucleotide sequence ID" value="NZ_DS989848.1"/>
</dbReference>
<organism evidence="1 2">
    <name type="scientific">Coleofasciculus chthonoplastes PCC 7420</name>
    <dbReference type="NCBI Taxonomy" id="118168"/>
    <lineage>
        <taxon>Bacteria</taxon>
        <taxon>Bacillati</taxon>
        <taxon>Cyanobacteriota</taxon>
        <taxon>Cyanophyceae</taxon>
        <taxon>Coleofasciculales</taxon>
        <taxon>Coleofasciculaceae</taxon>
        <taxon>Coleofasciculus</taxon>
    </lineage>
</organism>
<proteinExistence type="predicted"/>
<evidence type="ECO:0000313" key="2">
    <source>
        <dbReference type="Proteomes" id="UP000003835"/>
    </source>
</evidence>
<dbReference type="Proteomes" id="UP000003835">
    <property type="component" value="Unassembled WGS sequence"/>
</dbReference>
<protein>
    <submittedName>
        <fullName evidence="1">Uncharacterized protein</fullName>
    </submittedName>
</protein>
<reference evidence="1 2" key="1">
    <citation type="submission" date="2008-07" db="EMBL/GenBank/DDBJ databases">
        <authorList>
            <person name="Tandeau de Marsac N."/>
            <person name="Ferriera S."/>
            <person name="Johnson J."/>
            <person name="Kravitz S."/>
            <person name="Beeson K."/>
            <person name="Sutton G."/>
            <person name="Rogers Y.-H."/>
            <person name="Friedman R."/>
            <person name="Frazier M."/>
            <person name="Venter J.C."/>
        </authorList>
    </citation>
    <scope>NUCLEOTIDE SEQUENCE [LARGE SCALE GENOMIC DNA]</scope>
    <source>
        <strain evidence="1 2">PCC 7420</strain>
    </source>
</reference>
<name>B4VQP1_9CYAN</name>
<accession>B4VQP1</accession>
<gene>
    <name evidence="1" type="ORF">MC7420_6448</name>
</gene>
<dbReference type="AlphaFoldDB" id="B4VQP1"/>
<sequence>MSSFFNKVILKINKRKIKAIFSFKKKNKYIFCPKKYIYNCVHSFFSHYLFQEERKRRCWGCRGDGGAEGAGGDFP</sequence>
<evidence type="ECO:0000313" key="1">
    <source>
        <dbReference type="EMBL" id="EDX75793.1"/>
    </source>
</evidence>
<dbReference type="EMBL" id="DS989848">
    <property type="protein sequence ID" value="EDX75793.1"/>
    <property type="molecule type" value="Genomic_DNA"/>
</dbReference>
<dbReference type="HOGENOM" id="CLU_2664769_0_0_3"/>